<keyword evidence="1" id="KW-0472">Membrane</keyword>
<keyword evidence="1" id="KW-0812">Transmembrane</keyword>
<accession>A0ABQ7KAI4</accession>
<reference evidence="2 3" key="1">
    <citation type="journal article" date="2020" name="Fungal Divers.">
        <title>Resolving the Mortierellaceae phylogeny through synthesis of multi-gene phylogenetics and phylogenomics.</title>
        <authorList>
            <person name="Vandepol N."/>
            <person name="Liber J."/>
            <person name="Desiro A."/>
            <person name="Na H."/>
            <person name="Kennedy M."/>
            <person name="Barry K."/>
            <person name="Grigoriev I.V."/>
            <person name="Miller A.N."/>
            <person name="O'Donnell K."/>
            <person name="Stajich J.E."/>
            <person name="Bonito G."/>
        </authorList>
    </citation>
    <scope>NUCLEOTIDE SEQUENCE [LARGE SCALE GENOMIC DNA]</scope>
    <source>
        <strain evidence="2 3">AD045</strain>
    </source>
</reference>
<evidence type="ECO:0000313" key="3">
    <source>
        <dbReference type="Proteomes" id="UP001194696"/>
    </source>
</evidence>
<sequence length="192" mass="21153">MALSLVRKVRAFALFLISVNLGLTIATYIHIGKLLSNSRSNSKSSSSSSVFPLAPINYLEITAATFLFFGYLYSLFANLLKLNRVVRALLLSILAIILLVVNIIFMVDLIKDNKTSDENGDVSNTNPFSCPPFAGDMCYVSNANMFGAIITGLFVLVEVVVTLFVKEKKKEPKYIYDEQDDDDSDGGSIIVF</sequence>
<name>A0ABQ7KAI4_9FUNG</name>
<comment type="caution">
    <text evidence="2">The sequence shown here is derived from an EMBL/GenBank/DDBJ whole genome shotgun (WGS) entry which is preliminary data.</text>
</comment>
<feature type="transmembrane region" description="Helical" evidence="1">
    <location>
        <begin position="51"/>
        <end position="73"/>
    </location>
</feature>
<dbReference type="EMBL" id="JAAAIM010000155">
    <property type="protein sequence ID" value="KAG0293472.1"/>
    <property type="molecule type" value="Genomic_DNA"/>
</dbReference>
<gene>
    <name evidence="2" type="ORF">BGZ96_002814</name>
</gene>
<protein>
    <recommendedName>
        <fullName evidence="4">MARVEL domain-containing protein</fullName>
    </recommendedName>
</protein>
<organism evidence="2 3">
    <name type="scientific">Linnemannia gamsii</name>
    <dbReference type="NCBI Taxonomy" id="64522"/>
    <lineage>
        <taxon>Eukaryota</taxon>
        <taxon>Fungi</taxon>
        <taxon>Fungi incertae sedis</taxon>
        <taxon>Mucoromycota</taxon>
        <taxon>Mortierellomycotina</taxon>
        <taxon>Mortierellomycetes</taxon>
        <taxon>Mortierellales</taxon>
        <taxon>Mortierellaceae</taxon>
        <taxon>Linnemannia</taxon>
    </lineage>
</organism>
<keyword evidence="1" id="KW-1133">Transmembrane helix</keyword>
<feature type="transmembrane region" description="Helical" evidence="1">
    <location>
        <begin position="145"/>
        <end position="165"/>
    </location>
</feature>
<keyword evidence="3" id="KW-1185">Reference proteome</keyword>
<feature type="transmembrane region" description="Helical" evidence="1">
    <location>
        <begin position="12"/>
        <end position="31"/>
    </location>
</feature>
<evidence type="ECO:0000313" key="2">
    <source>
        <dbReference type="EMBL" id="KAG0293472.1"/>
    </source>
</evidence>
<proteinExistence type="predicted"/>
<dbReference type="Proteomes" id="UP001194696">
    <property type="component" value="Unassembled WGS sequence"/>
</dbReference>
<evidence type="ECO:0008006" key="4">
    <source>
        <dbReference type="Google" id="ProtNLM"/>
    </source>
</evidence>
<evidence type="ECO:0000256" key="1">
    <source>
        <dbReference type="SAM" id="Phobius"/>
    </source>
</evidence>
<feature type="transmembrane region" description="Helical" evidence="1">
    <location>
        <begin position="85"/>
        <end position="107"/>
    </location>
</feature>